<dbReference type="PROSITE" id="PS51098">
    <property type="entry name" value="PTS_EIIB_TYPE_1"/>
    <property type="match status" value="1"/>
</dbReference>
<evidence type="ECO:0000313" key="16">
    <source>
        <dbReference type="EMBL" id="RGD70800.1"/>
    </source>
</evidence>
<sequence>MKYDSLARDIIRHVGGKENVIDVVHCVTRLRFRLKDEGKADTERLKAMDGVVTVIQSGGQYQVVIGNQVAEVYDAVLEAGGFGNAVSQEEKPEQKGGLMSRLIDIVSGLFTPVLGVLAATGMIKGLTGMLAALGILSTASGTYQLLYIIGDSMFYFLPMYLGFTAAKKFKLNEFVGMTIGACLVYPSLTAIMAGEPLFKVMEGTILQSPVHLKFLGLPVLLMRYSSSVIPVIIAVYFAARLQNRIKKILPDVVKGFLTPCITLLIIVPATFLVIGPAATWMSQIVGAVTMAIYGLSPMAAGFLLGGTWQLLVMFGLHWGMAPVGLNNLVTYGYDAVTVLKSATPIVTACVVLAVALRTKDKKMKGICWPACISSLFGVSEPSIYGVTLPLKRPFIITLLCSALGGVIMGAFQTKAFMAGGMGIFSIPSYINPETGIDGSLYGYLLAIVISGGLGFILTWFFGLSPEKKEDSASSSASDIVINSPLRGRVIPLDQVEDEAFSCGVMGMGAAVIPSEGRVHAPVDGVVTALFPTLHAIGITSDEGVEILIHIGMDTVKLNGDGFKAHAAQGDRVRKGQLLVEFDMEKIKQAGYSLTTPVIISNTPAYQAVTVLAQTGDGAGTENGAKISCEDGLLCISTC</sequence>
<dbReference type="GO" id="GO:0005886">
    <property type="term" value="C:plasma membrane"/>
    <property type="evidence" value="ECO:0007669"/>
    <property type="project" value="UniProtKB-SubCell"/>
</dbReference>
<dbReference type="GO" id="GO:0016301">
    <property type="term" value="F:kinase activity"/>
    <property type="evidence" value="ECO:0007669"/>
    <property type="project" value="UniProtKB-KW"/>
</dbReference>
<dbReference type="InterPro" id="IPR011055">
    <property type="entry name" value="Dup_hybrid_motif"/>
</dbReference>
<keyword evidence="4" id="KW-0762">Sugar transport</keyword>
<dbReference type="FunFam" id="3.30.1360.60:FF:000001">
    <property type="entry name" value="PTS system glucose-specific IIBC component PtsG"/>
    <property type="match status" value="1"/>
</dbReference>
<dbReference type="Proteomes" id="UP000261023">
    <property type="component" value="Unassembled WGS sequence"/>
</dbReference>
<dbReference type="Pfam" id="PF00367">
    <property type="entry name" value="PTS_EIIB"/>
    <property type="match status" value="1"/>
</dbReference>
<feature type="transmembrane region" description="Helical" evidence="12">
    <location>
        <begin position="174"/>
        <end position="194"/>
    </location>
</feature>
<feature type="transmembrane region" description="Helical" evidence="12">
    <location>
        <begin position="214"/>
        <end position="239"/>
    </location>
</feature>
<evidence type="ECO:0000256" key="4">
    <source>
        <dbReference type="ARBA" id="ARBA00022597"/>
    </source>
</evidence>
<feature type="transmembrane region" description="Helical" evidence="12">
    <location>
        <begin position="102"/>
        <end position="123"/>
    </location>
</feature>
<dbReference type="InterPro" id="IPR011297">
    <property type="entry name" value="PTS_IIABC_b_glu"/>
</dbReference>
<evidence type="ECO:0000256" key="7">
    <source>
        <dbReference type="ARBA" id="ARBA00022692"/>
    </source>
</evidence>
<dbReference type="InterPro" id="IPR003352">
    <property type="entry name" value="PTS_EIIC"/>
</dbReference>
<dbReference type="PROSITE" id="PS51093">
    <property type="entry name" value="PTS_EIIA_TYPE_1"/>
    <property type="match status" value="1"/>
</dbReference>
<keyword evidence="10 12" id="KW-0472">Membrane</keyword>
<feature type="domain" description="PTS EIIC type-1" evidence="15">
    <location>
        <begin position="104"/>
        <end position="477"/>
    </location>
</feature>
<evidence type="ECO:0000313" key="19">
    <source>
        <dbReference type="Proteomes" id="UP000263014"/>
    </source>
</evidence>
<dbReference type="PANTHER" id="PTHR30175">
    <property type="entry name" value="PHOSPHOTRANSFERASE SYSTEM TRANSPORT PROTEIN"/>
    <property type="match status" value="1"/>
</dbReference>
<evidence type="ECO:0000259" key="13">
    <source>
        <dbReference type="PROSITE" id="PS51093"/>
    </source>
</evidence>
<dbReference type="EMBL" id="QSON01000002">
    <property type="protein sequence ID" value="RGJ06643.1"/>
    <property type="molecule type" value="Genomic_DNA"/>
</dbReference>
<dbReference type="InterPro" id="IPR001127">
    <property type="entry name" value="PTS_EIIA_1_perm"/>
</dbReference>
<evidence type="ECO:0000256" key="6">
    <source>
        <dbReference type="ARBA" id="ARBA00022683"/>
    </source>
</evidence>
<keyword evidence="2" id="KW-0813">Transport</keyword>
<dbReference type="InterPro" id="IPR001996">
    <property type="entry name" value="PTS_IIB_1"/>
</dbReference>
<dbReference type="CDD" id="cd00210">
    <property type="entry name" value="PTS_IIA_glc"/>
    <property type="match status" value="1"/>
</dbReference>
<keyword evidence="7 12" id="KW-0812">Transmembrane</keyword>
<evidence type="ECO:0000259" key="14">
    <source>
        <dbReference type="PROSITE" id="PS51098"/>
    </source>
</evidence>
<dbReference type="Pfam" id="PF00358">
    <property type="entry name" value="PTS_EIIA_1"/>
    <property type="match status" value="1"/>
</dbReference>
<dbReference type="NCBIfam" id="TIGR01995">
    <property type="entry name" value="PTS-II-ABC-beta"/>
    <property type="match status" value="1"/>
</dbReference>
<dbReference type="CDD" id="cd00212">
    <property type="entry name" value="PTS_IIB_glc"/>
    <property type="match status" value="1"/>
</dbReference>
<evidence type="ECO:0000256" key="11">
    <source>
        <dbReference type="PROSITE-ProRule" id="PRU00421"/>
    </source>
</evidence>
<evidence type="ECO:0000256" key="8">
    <source>
        <dbReference type="ARBA" id="ARBA00022777"/>
    </source>
</evidence>
<keyword evidence="8" id="KW-0418">Kinase</keyword>
<dbReference type="PANTHER" id="PTHR30175:SF1">
    <property type="entry name" value="PTS SYSTEM ARBUTIN-, CELLOBIOSE-, AND SALICIN-SPECIFIC EIIBC COMPONENT-RELATED"/>
    <property type="match status" value="1"/>
</dbReference>
<dbReference type="Gene3D" id="3.30.1360.60">
    <property type="entry name" value="Glucose permease domain IIB"/>
    <property type="match status" value="1"/>
</dbReference>
<dbReference type="FunFam" id="2.70.70.10:FF:000001">
    <property type="entry name" value="PTS system glucose-specific IIA component"/>
    <property type="match status" value="1"/>
</dbReference>
<name>A0A374PAW3_9FIRM</name>
<evidence type="ECO:0000256" key="9">
    <source>
        <dbReference type="ARBA" id="ARBA00022989"/>
    </source>
</evidence>
<keyword evidence="9 12" id="KW-1133">Transmembrane helix</keyword>
<feature type="transmembrane region" description="Helical" evidence="12">
    <location>
        <begin position="335"/>
        <end position="356"/>
    </location>
</feature>
<keyword evidence="6" id="KW-0598">Phosphotransferase system</keyword>
<comment type="subcellular location">
    <subcellularLocation>
        <location evidence="1">Cell membrane</location>
        <topology evidence="1">Multi-pass membrane protein</topology>
    </subcellularLocation>
</comment>
<evidence type="ECO:0000256" key="2">
    <source>
        <dbReference type="ARBA" id="ARBA00022448"/>
    </source>
</evidence>
<comment type="caution">
    <text evidence="17">The sequence shown here is derived from an EMBL/GenBank/DDBJ whole genome shotgun (WGS) entry which is preliminary data.</text>
</comment>
<dbReference type="SUPFAM" id="SSF51261">
    <property type="entry name" value="Duplicated hybrid motif"/>
    <property type="match status" value="1"/>
</dbReference>
<feature type="transmembrane region" description="Helical" evidence="12">
    <location>
        <begin position="251"/>
        <end position="274"/>
    </location>
</feature>
<accession>A0A374PAW3</accession>
<reference evidence="18 19" key="1">
    <citation type="submission" date="2018-08" db="EMBL/GenBank/DDBJ databases">
        <title>A genome reference for cultivated species of the human gut microbiota.</title>
        <authorList>
            <person name="Zou Y."/>
            <person name="Xue W."/>
            <person name="Luo G."/>
        </authorList>
    </citation>
    <scope>NUCLEOTIDE SEQUENCE [LARGE SCALE GENOMIC DNA]</scope>
    <source>
        <strain evidence="16 18">AF19-13AC</strain>
        <strain evidence="17 19">TM09-12</strain>
    </source>
</reference>
<feature type="transmembrane region" description="Helical" evidence="12">
    <location>
        <begin position="310"/>
        <end position="329"/>
    </location>
</feature>
<evidence type="ECO:0000256" key="5">
    <source>
        <dbReference type="ARBA" id="ARBA00022679"/>
    </source>
</evidence>
<evidence type="ECO:0000256" key="10">
    <source>
        <dbReference type="ARBA" id="ARBA00023136"/>
    </source>
</evidence>
<dbReference type="InterPro" id="IPR050558">
    <property type="entry name" value="PTS_Sugar-Specific_Components"/>
</dbReference>
<feature type="domain" description="PTS EIIA type-1" evidence="13">
    <location>
        <begin position="497"/>
        <end position="601"/>
    </location>
</feature>
<dbReference type="GO" id="GO:0008982">
    <property type="term" value="F:protein-N(PI)-phosphohistidine-sugar phosphotransferase activity"/>
    <property type="evidence" value="ECO:0007669"/>
    <property type="project" value="InterPro"/>
</dbReference>
<dbReference type="Proteomes" id="UP000263014">
    <property type="component" value="Unassembled WGS sequence"/>
</dbReference>
<dbReference type="Pfam" id="PF02378">
    <property type="entry name" value="PTS_EIIC"/>
    <property type="match status" value="1"/>
</dbReference>
<keyword evidence="3" id="KW-1003">Cell membrane</keyword>
<feature type="domain" description="PTS EIIB type-1" evidence="14">
    <location>
        <begin position="4"/>
        <end position="86"/>
    </location>
</feature>
<dbReference type="RefSeq" id="WP_029466430.1">
    <property type="nucleotide sequence ID" value="NZ_QSON01000002.1"/>
</dbReference>
<protein>
    <submittedName>
        <fullName evidence="17">PTS beta-glucoside transporter subunit EIIBCA</fullName>
    </submittedName>
</protein>
<dbReference type="GO" id="GO:0090589">
    <property type="term" value="F:protein-phosphocysteine-trehalose phosphotransferase system transporter activity"/>
    <property type="evidence" value="ECO:0007669"/>
    <property type="project" value="TreeGrafter"/>
</dbReference>
<evidence type="ECO:0000256" key="12">
    <source>
        <dbReference type="SAM" id="Phobius"/>
    </source>
</evidence>
<feature type="transmembrane region" description="Helical" evidence="12">
    <location>
        <begin position="440"/>
        <end position="461"/>
    </location>
</feature>
<dbReference type="InterPro" id="IPR036878">
    <property type="entry name" value="Glu_permease_IIB"/>
</dbReference>
<dbReference type="InterPro" id="IPR018113">
    <property type="entry name" value="PTrfase_EIIB_Cys"/>
</dbReference>
<feature type="transmembrane region" description="Helical" evidence="12">
    <location>
        <begin position="394"/>
        <end position="411"/>
    </location>
</feature>
<evidence type="ECO:0000256" key="1">
    <source>
        <dbReference type="ARBA" id="ARBA00004651"/>
    </source>
</evidence>
<dbReference type="Gene3D" id="2.70.70.10">
    <property type="entry name" value="Glucose Permease (Domain IIA)"/>
    <property type="match status" value="1"/>
</dbReference>
<dbReference type="PROSITE" id="PS01035">
    <property type="entry name" value="PTS_EIIB_TYPE_1_CYS"/>
    <property type="match status" value="1"/>
</dbReference>
<dbReference type="GO" id="GO:0015771">
    <property type="term" value="P:trehalose transport"/>
    <property type="evidence" value="ECO:0007669"/>
    <property type="project" value="TreeGrafter"/>
</dbReference>
<organism evidence="17 19">
    <name type="scientific">Hungatella hathewayi</name>
    <dbReference type="NCBI Taxonomy" id="154046"/>
    <lineage>
        <taxon>Bacteria</taxon>
        <taxon>Bacillati</taxon>
        <taxon>Bacillota</taxon>
        <taxon>Clostridia</taxon>
        <taxon>Lachnospirales</taxon>
        <taxon>Lachnospiraceae</taxon>
        <taxon>Hungatella</taxon>
    </lineage>
</organism>
<feature type="transmembrane region" description="Helical" evidence="12">
    <location>
        <begin position="280"/>
        <end position="303"/>
    </location>
</feature>
<dbReference type="SUPFAM" id="SSF55604">
    <property type="entry name" value="Glucose permease domain IIB"/>
    <property type="match status" value="1"/>
</dbReference>
<evidence type="ECO:0000256" key="3">
    <source>
        <dbReference type="ARBA" id="ARBA00022475"/>
    </source>
</evidence>
<keyword evidence="5" id="KW-0808">Transferase</keyword>
<dbReference type="GO" id="GO:0009401">
    <property type="term" value="P:phosphoenolpyruvate-dependent sugar phosphotransferase system"/>
    <property type="evidence" value="ECO:0007669"/>
    <property type="project" value="UniProtKB-KW"/>
</dbReference>
<dbReference type="OrthoDB" id="92465at2"/>
<evidence type="ECO:0000259" key="15">
    <source>
        <dbReference type="PROSITE" id="PS51103"/>
    </source>
</evidence>
<dbReference type="PROSITE" id="PS00371">
    <property type="entry name" value="PTS_EIIA_TYPE_1_HIS"/>
    <property type="match status" value="1"/>
</dbReference>
<evidence type="ECO:0000313" key="17">
    <source>
        <dbReference type="EMBL" id="RGJ06643.1"/>
    </source>
</evidence>
<dbReference type="PROSITE" id="PS51103">
    <property type="entry name" value="PTS_EIIC_TYPE_1"/>
    <property type="match status" value="1"/>
</dbReference>
<dbReference type="EMBL" id="QTJW01000006">
    <property type="protein sequence ID" value="RGD70800.1"/>
    <property type="molecule type" value="Genomic_DNA"/>
</dbReference>
<dbReference type="AlphaFoldDB" id="A0A374PAW3"/>
<dbReference type="NCBIfam" id="TIGR00830">
    <property type="entry name" value="PTBA"/>
    <property type="match status" value="1"/>
</dbReference>
<proteinExistence type="predicted"/>
<feature type="transmembrane region" description="Helical" evidence="12">
    <location>
        <begin position="143"/>
        <end position="162"/>
    </location>
</feature>
<evidence type="ECO:0000313" key="18">
    <source>
        <dbReference type="Proteomes" id="UP000261023"/>
    </source>
</evidence>
<feature type="active site" description="Phosphocysteine intermediate; for EIIB activity" evidence="11">
    <location>
        <position position="26"/>
    </location>
</feature>
<gene>
    <name evidence="16" type="ORF">DWX31_11195</name>
    <name evidence="17" type="ORF">DXD79_04955</name>
</gene>
<dbReference type="InterPro" id="IPR013013">
    <property type="entry name" value="PTS_EIIC_1"/>
</dbReference>